<dbReference type="InterPro" id="IPR017871">
    <property type="entry name" value="ABC_transporter-like_CS"/>
</dbReference>
<protein>
    <submittedName>
        <fullName evidence="6">ATP-binding cassette domain-containing protein</fullName>
    </submittedName>
</protein>
<dbReference type="EMBL" id="RPFW01000002">
    <property type="protein sequence ID" value="TVZ05350.1"/>
    <property type="molecule type" value="Genomic_DNA"/>
</dbReference>
<sequence>MNATIEIDGLCKRFGPVQALDGMTFTVRPGQVTGFVGPNGAGKSTTMRVVVGLDAPDAGSATIGGRPYRSLKNPMRHVGTLLDAGALQPSRRARNHLLWLAHSQGLSAARVDEVIALAGLESAARRKAGGYSLGMRQRLGIAAALLGDPAVLIFDEPFNGMDPEGIVWMKGFLRSLAAQGRAVLVSSHLMSELQALLTEDGAGHLVVVGRGAVIADTSVTDLIAAASGNRITLRTSAPADAVTVLAGAGAEVTAAGPGVLTISNLSSERVVATLAAHAIPFSEVTAHRATLEEAYMELTRESVEYRAEATS</sequence>
<dbReference type="SUPFAM" id="SSF52540">
    <property type="entry name" value="P-loop containing nucleoside triphosphate hydrolases"/>
    <property type="match status" value="1"/>
</dbReference>
<dbReference type="PANTHER" id="PTHR43335">
    <property type="entry name" value="ABC TRANSPORTER, ATP-BINDING PROTEIN"/>
    <property type="match status" value="1"/>
</dbReference>
<dbReference type="Pfam" id="PF00005">
    <property type="entry name" value="ABC_tran"/>
    <property type="match status" value="1"/>
</dbReference>
<dbReference type="PROSITE" id="PS50893">
    <property type="entry name" value="ABC_TRANSPORTER_2"/>
    <property type="match status" value="1"/>
</dbReference>
<dbReference type="InterPro" id="IPR027417">
    <property type="entry name" value="P-loop_NTPase"/>
</dbReference>
<dbReference type="PROSITE" id="PS00211">
    <property type="entry name" value="ABC_TRANSPORTER_1"/>
    <property type="match status" value="1"/>
</dbReference>
<dbReference type="InterPro" id="IPR003439">
    <property type="entry name" value="ABC_transporter-like_ATP-bd"/>
</dbReference>
<keyword evidence="3" id="KW-0547">Nucleotide-binding</keyword>
<keyword evidence="2" id="KW-0813">Transport</keyword>
<keyword evidence="4 6" id="KW-0067">ATP-binding</keyword>
<evidence type="ECO:0000256" key="2">
    <source>
        <dbReference type="ARBA" id="ARBA00022448"/>
    </source>
</evidence>
<comment type="similarity">
    <text evidence="1">Belongs to the ABC transporter superfamily.</text>
</comment>
<name>A0A6P2C2F0_9ACTN</name>
<evidence type="ECO:0000256" key="1">
    <source>
        <dbReference type="ARBA" id="ARBA00005417"/>
    </source>
</evidence>
<evidence type="ECO:0000313" key="7">
    <source>
        <dbReference type="Proteomes" id="UP000460272"/>
    </source>
</evidence>
<dbReference type="SMART" id="SM00382">
    <property type="entry name" value="AAA"/>
    <property type="match status" value="1"/>
</dbReference>
<proteinExistence type="inferred from homology"/>
<dbReference type="GO" id="GO:0005524">
    <property type="term" value="F:ATP binding"/>
    <property type="evidence" value="ECO:0007669"/>
    <property type="project" value="UniProtKB-KW"/>
</dbReference>
<accession>A0A6P2C2F0</accession>
<dbReference type="InterPro" id="IPR003593">
    <property type="entry name" value="AAA+_ATPase"/>
</dbReference>
<dbReference type="OrthoDB" id="9781246at2"/>
<organism evidence="6 7">
    <name type="scientific">Trebonia kvetii</name>
    <dbReference type="NCBI Taxonomy" id="2480626"/>
    <lineage>
        <taxon>Bacteria</taxon>
        <taxon>Bacillati</taxon>
        <taxon>Actinomycetota</taxon>
        <taxon>Actinomycetes</taxon>
        <taxon>Streptosporangiales</taxon>
        <taxon>Treboniaceae</taxon>
        <taxon>Trebonia</taxon>
    </lineage>
</organism>
<dbReference type="GO" id="GO:0016887">
    <property type="term" value="F:ATP hydrolysis activity"/>
    <property type="evidence" value="ECO:0007669"/>
    <property type="project" value="InterPro"/>
</dbReference>
<evidence type="ECO:0000313" key="6">
    <source>
        <dbReference type="EMBL" id="TVZ05350.1"/>
    </source>
</evidence>
<feature type="domain" description="ABC transporter" evidence="5">
    <location>
        <begin position="5"/>
        <end position="235"/>
    </location>
</feature>
<evidence type="ECO:0000256" key="3">
    <source>
        <dbReference type="ARBA" id="ARBA00022741"/>
    </source>
</evidence>
<dbReference type="AlphaFoldDB" id="A0A6P2C2F0"/>
<dbReference type="RefSeq" id="WP_145853053.1">
    <property type="nucleotide sequence ID" value="NZ_RPFW01000002.1"/>
</dbReference>
<dbReference type="Proteomes" id="UP000460272">
    <property type="component" value="Unassembled WGS sequence"/>
</dbReference>
<evidence type="ECO:0000259" key="5">
    <source>
        <dbReference type="PROSITE" id="PS50893"/>
    </source>
</evidence>
<evidence type="ECO:0000256" key="4">
    <source>
        <dbReference type="ARBA" id="ARBA00022840"/>
    </source>
</evidence>
<dbReference type="PANTHER" id="PTHR43335:SF4">
    <property type="entry name" value="ABC TRANSPORTER, ATP-BINDING PROTEIN"/>
    <property type="match status" value="1"/>
</dbReference>
<keyword evidence="7" id="KW-1185">Reference proteome</keyword>
<dbReference type="Gene3D" id="3.40.50.300">
    <property type="entry name" value="P-loop containing nucleotide triphosphate hydrolases"/>
    <property type="match status" value="1"/>
</dbReference>
<gene>
    <name evidence="6" type="ORF">EAS64_12320</name>
</gene>
<comment type="caution">
    <text evidence="6">The sequence shown here is derived from an EMBL/GenBank/DDBJ whole genome shotgun (WGS) entry which is preliminary data.</text>
</comment>
<reference evidence="6 7" key="1">
    <citation type="submission" date="2018-11" db="EMBL/GenBank/DDBJ databases">
        <title>Trebonia kvetii gen.nov., sp.nov., a novel acidophilic actinobacterium, and proposal of the new actinobacterial family Treboniaceae fam. nov.</title>
        <authorList>
            <person name="Rapoport D."/>
            <person name="Sagova-Mareckova M."/>
            <person name="Sedlacek I."/>
            <person name="Provaznik J."/>
            <person name="Kralova S."/>
            <person name="Pavlinic D."/>
            <person name="Benes V."/>
            <person name="Kopecky J."/>
        </authorList>
    </citation>
    <scope>NUCLEOTIDE SEQUENCE [LARGE SCALE GENOMIC DNA]</scope>
    <source>
        <strain evidence="6 7">15Tr583</strain>
    </source>
</reference>